<feature type="binding site" evidence="7">
    <location>
        <position position="120"/>
    </location>
    <ligand>
        <name>NAD(+)</name>
        <dbReference type="ChEBI" id="CHEBI:57540"/>
    </ligand>
</feature>
<keyword evidence="13" id="KW-1185">Reference proteome</keyword>
<dbReference type="FunFam" id="3.40.50.720:FF:000001">
    <property type="entry name" value="Glyceraldehyde-3-phosphate dehydrogenase"/>
    <property type="match status" value="1"/>
</dbReference>
<keyword evidence="7" id="KW-0547">Nucleotide-binding</keyword>
<dbReference type="InterPro" id="IPR020831">
    <property type="entry name" value="GlycerAld/Erythrose_P_DH"/>
</dbReference>
<feature type="domain" description="Glyceraldehyde 3-phosphate dehydrogenase NAD(P) binding" evidence="11">
    <location>
        <begin position="2"/>
        <end position="153"/>
    </location>
</feature>
<reference evidence="12" key="1">
    <citation type="submission" date="2019-08" db="EMBL/GenBank/DDBJ databases">
        <title>Carotenoids and Carotenoid Binding Proteins in the Halophilic Cyanobacterium Euhalothece sp. ZM00.</title>
        <authorList>
            <person name="Cho S.M."/>
            <person name="Song J.Y."/>
            <person name="Park Y.-I."/>
        </authorList>
    </citation>
    <scope>NUCLEOTIDE SEQUENCE [LARGE SCALE GENOMIC DNA]</scope>
    <source>
        <strain evidence="12">Z-M001</strain>
    </source>
</reference>
<feature type="binding site" evidence="7">
    <location>
        <position position="33"/>
    </location>
    <ligand>
        <name>NAD(+)</name>
        <dbReference type="ChEBI" id="CHEBI:57540"/>
    </ligand>
</feature>
<evidence type="ECO:0000259" key="11">
    <source>
        <dbReference type="SMART" id="SM00846"/>
    </source>
</evidence>
<feature type="binding site" evidence="7">
    <location>
        <position position="316"/>
    </location>
    <ligand>
        <name>NAD(+)</name>
        <dbReference type="ChEBI" id="CHEBI:57540"/>
    </ligand>
</feature>
<accession>A0A5B8NPC5</accession>
<dbReference type="Pfam" id="PF02800">
    <property type="entry name" value="Gp_dh_C"/>
    <property type="match status" value="1"/>
</dbReference>
<feature type="binding site" evidence="6">
    <location>
        <begin position="211"/>
        <end position="212"/>
    </location>
    <ligand>
        <name>D-glyceraldehyde 3-phosphate</name>
        <dbReference type="ChEBI" id="CHEBI:59776"/>
    </ligand>
</feature>
<evidence type="ECO:0000256" key="8">
    <source>
        <dbReference type="PIRSR" id="PIRSR000149-4"/>
    </source>
</evidence>
<dbReference type="GO" id="GO:0050661">
    <property type="term" value="F:NADP binding"/>
    <property type="evidence" value="ECO:0007669"/>
    <property type="project" value="InterPro"/>
</dbReference>
<dbReference type="SUPFAM" id="SSF51735">
    <property type="entry name" value="NAD(P)-binding Rossmann-fold domains"/>
    <property type="match status" value="1"/>
</dbReference>
<dbReference type="GO" id="GO:0004365">
    <property type="term" value="F:glyceraldehyde-3-phosphate dehydrogenase (NAD+) (phosphorylating) activity"/>
    <property type="evidence" value="ECO:0007669"/>
    <property type="project" value="RHEA"/>
</dbReference>
<dbReference type="FunFam" id="3.30.360.10:FF:000002">
    <property type="entry name" value="Glyceraldehyde-3-phosphate dehydrogenase"/>
    <property type="match status" value="1"/>
</dbReference>
<evidence type="ECO:0000256" key="2">
    <source>
        <dbReference type="ARBA" id="ARBA00023002"/>
    </source>
</evidence>
<sequence length="332" mass="35362">MARVAINGFGRIGRAFMRIAHSHPKVEVVAINDIALPLDQAAYLLKNDSVYRRFPGEVSHNEQGLVVDGKSIPILAEKDPSALPWTDMGIDVVIESTGVFRTAEKAGMHVKAGAKGVIISAPPKGGDVPTVVYGVNENSIDLERDRVISGASCTTNCLAPIADILDKEFGIEKGWMTTVHAYTADQEIVDMAHPNWTRGRTAAQNIVPTSTGAASAVGLVLPQLKGKLDGIALRVPTPTGSVVDLNAMLGKSVTAEEINTAFKNYAQGKMQGILATSELPLVSSDCVADPHSSIVDLSSTKVMAGNFVKILSYYDNEWGYSARLVDLAANYS</sequence>
<feature type="binding site" evidence="7">
    <location>
        <begin position="11"/>
        <end position="12"/>
    </location>
    <ligand>
        <name>NAD(+)</name>
        <dbReference type="ChEBI" id="CHEBI:57540"/>
    </ligand>
</feature>
<dbReference type="InterPro" id="IPR036291">
    <property type="entry name" value="NAD(P)-bd_dom_sf"/>
</dbReference>
<dbReference type="PRINTS" id="PR00078">
    <property type="entry name" value="G3PDHDRGNASE"/>
</dbReference>
<organism evidence="12 13">
    <name type="scientific">Euhalothece natronophila Z-M001</name>
    <dbReference type="NCBI Taxonomy" id="522448"/>
    <lineage>
        <taxon>Bacteria</taxon>
        <taxon>Bacillati</taxon>
        <taxon>Cyanobacteriota</taxon>
        <taxon>Cyanophyceae</taxon>
        <taxon>Oscillatoriophycideae</taxon>
        <taxon>Chroococcales</taxon>
        <taxon>Halothecacae</taxon>
        <taxon>Halothece cluster</taxon>
        <taxon>Euhalothece</taxon>
    </lineage>
</organism>
<dbReference type="EC" id="1.2.1.-" evidence="10"/>
<evidence type="ECO:0000256" key="6">
    <source>
        <dbReference type="PIRSR" id="PIRSR000149-2"/>
    </source>
</evidence>
<feature type="active site" description="Nucleophile" evidence="5">
    <location>
        <position position="153"/>
    </location>
</feature>
<dbReference type="KEGG" id="enn:FRE64_13275"/>
<gene>
    <name evidence="12" type="primary">gap</name>
    <name evidence="12" type="ORF">FRE64_13275</name>
</gene>
<dbReference type="Gene3D" id="3.40.50.720">
    <property type="entry name" value="NAD(P)-binding Rossmann-like Domain"/>
    <property type="match status" value="1"/>
</dbReference>
<dbReference type="GO" id="GO:0047100">
    <property type="term" value="F:glyceraldehyde-3-phosphate dehydrogenase (NADP+) (phosphorylating) activity"/>
    <property type="evidence" value="ECO:0007669"/>
    <property type="project" value="RHEA"/>
</dbReference>
<dbReference type="GO" id="GO:0006006">
    <property type="term" value="P:glucose metabolic process"/>
    <property type="evidence" value="ECO:0007669"/>
    <property type="project" value="InterPro"/>
</dbReference>
<feature type="binding site" evidence="6">
    <location>
        <position position="183"/>
    </location>
    <ligand>
        <name>D-glyceraldehyde 3-phosphate</name>
        <dbReference type="ChEBI" id="CHEBI:59776"/>
    </ligand>
</feature>
<dbReference type="CDD" id="cd18126">
    <property type="entry name" value="GAPDH_I_C"/>
    <property type="match status" value="1"/>
</dbReference>
<evidence type="ECO:0000256" key="10">
    <source>
        <dbReference type="RuleBase" id="RU361160"/>
    </source>
</evidence>
<proteinExistence type="inferred from homology"/>
<dbReference type="CDD" id="cd05214">
    <property type="entry name" value="GAPDH_I_N"/>
    <property type="match status" value="1"/>
</dbReference>
<dbReference type="InterPro" id="IPR006424">
    <property type="entry name" value="Glyceraldehyde-3-P_DH_1"/>
</dbReference>
<keyword evidence="7" id="KW-0520">NAD</keyword>
<dbReference type="SUPFAM" id="SSF55347">
    <property type="entry name" value="Glyceraldehyde-3-phosphate dehydrogenase-like, C-terminal domain"/>
    <property type="match status" value="1"/>
</dbReference>
<evidence type="ECO:0000256" key="3">
    <source>
        <dbReference type="ARBA" id="ARBA00048067"/>
    </source>
</evidence>
<evidence type="ECO:0000256" key="9">
    <source>
        <dbReference type="RuleBase" id="RU000397"/>
    </source>
</evidence>
<feature type="site" description="Activates thiol group during catalysis" evidence="8">
    <location>
        <position position="180"/>
    </location>
</feature>
<evidence type="ECO:0000256" key="1">
    <source>
        <dbReference type="ARBA" id="ARBA00007406"/>
    </source>
</evidence>
<dbReference type="RefSeq" id="WP_146296667.1">
    <property type="nucleotide sequence ID" value="NZ_CP042326.1"/>
</dbReference>
<dbReference type="PIRSF" id="PIRSF000149">
    <property type="entry name" value="GAP_DH"/>
    <property type="match status" value="1"/>
</dbReference>
<evidence type="ECO:0000256" key="5">
    <source>
        <dbReference type="PIRSR" id="PIRSR000149-1"/>
    </source>
</evidence>
<dbReference type="InterPro" id="IPR020829">
    <property type="entry name" value="GlycerAld_3-P_DH_cat"/>
</dbReference>
<comment type="catalytic activity">
    <reaction evidence="3">
        <text>D-glyceraldehyde 3-phosphate + phosphate + NADP(+) = (2R)-3-phospho-glyceroyl phosphate + NADPH + H(+)</text>
        <dbReference type="Rhea" id="RHEA:10296"/>
        <dbReference type="ChEBI" id="CHEBI:15378"/>
        <dbReference type="ChEBI" id="CHEBI:43474"/>
        <dbReference type="ChEBI" id="CHEBI:57604"/>
        <dbReference type="ChEBI" id="CHEBI:57783"/>
        <dbReference type="ChEBI" id="CHEBI:58349"/>
        <dbReference type="ChEBI" id="CHEBI:59776"/>
        <dbReference type="EC" id="1.2.1.59"/>
    </reaction>
</comment>
<protein>
    <recommendedName>
        <fullName evidence="10">Glyceraldehyde-3-phosphate dehydrogenase</fullName>
        <ecNumber evidence="10">1.2.1.-</ecNumber>
    </recommendedName>
</protein>
<dbReference type="GO" id="GO:0051287">
    <property type="term" value="F:NAD binding"/>
    <property type="evidence" value="ECO:0007669"/>
    <property type="project" value="InterPro"/>
</dbReference>
<evidence type="ECO:0000313" key="12">
    <source>
        <dbReference type="EMBL" id="QDZ40827.1"/>
    </source>
</evidence>
<keyword evidence="2 10" id="KW-0560">Oxidoreductase</keyword>
<dbReference type="NCBIfam" id="TIGR01534">
    <property type="entry name" value="GAPDH-I"/>
    <property type="match status" value="1"/>
</dbReference>
<evidence type="ECO:0000313" key="13">
    <source>
        <dbReference type="Proteomes" id="UP000318453"/>
    </source>
</evidence>
<dbReference type="PROSITE" id="PS00071">
    <property type="entry name" value="GAPDH"/>
    <property type="match status" value="1"/>
</dbReference>
<dbReference type="PANTHER" id="PTHR43148">
    <property type="entry name" value="GLYCERALDEHYDE-3-PHOSPHATE DEHYDROGENASE 2"/>
    <property type="match status" value="1"/>
</dbReference>
<comment type="catalytic activity">
    <reaction evidence="4">
        <text>D-glyceraldehyde 3-phosphate + phosphate + NAD(+) = (2R)-3-phospho-glyceroyl phosphate + NADH + H(+)</text>
        <dbReference type="Rhea" id="RHEA:10300"/>
        <dbReference type="ChEBI" id="CHEBI:15378"/>
        <dbReference type="ChEBI" id="CHEBI:43474"/>
        <dbReference type="ChEBI" id="CHEBI:57540"/>
        <dbReference type="ChEBI" id="CHEBI:57604"/>
        <dbReference type="ChEBI" id="CHEBI:57945"/>
        <dbReference type="ChEBI" id="CHEBI:59776"/>
        <dbReference type="EC" id="1.2.1.59"/>
    </reaction>
</comment>
<dbReference type="SMART" id="SM00846">
    <property type="entry name" value="Gp_dh_N"/>
    <property type="match status" value="1"/>
</dbReference>
<dbReference type="Proteomes" id="UP000318453">
    <property type="component" value="Chromosome"/>
</dbReference>
<dbReference type="OrthoDB" id="9803304at2"/>
<feature type="binding site" evidence="6">
    <location>
        <begin position="152"/>
        <end position="154"/>
    </location>
    <ligand>
        <name>D-glyceraldehyde 3-phosphate</name>
        <dbReference type="ChEBI" id="CHEBI:59776"/>
    </ligand>
</feature>
<dbReference type="Pfam" id="PF00044">
    <property type="entry name" value="Gp_dh_N"/>
    <property type="match status" value="1"/>
</dbReference>
<feature type="binding site" evidence="6">
    <location>
        <position position="234"/>
    </location>
    <ligand>
        <name>D-glyceraldehyde 3-phosphate</name>
        <dbReference type="ChEBI" id="CHEBI:59776"/>
    </ligand>
</feature>
<name>A0A5B8NPC5_9CHRO</name>
<dbReference type="EMBL" id="CP042326">
    <property type="protein sequence ID" value="QDZ40827.1"/>
    <property type="molecule type" value="Genomic_DNA"/>
</dbReference>
<dbReference type="InterPro" id="IPR020828">
    <property type="entry name" value="GlycerAld_3-P_DH_NAD(P)-bd"/>
</dbReference>
<dbReference type="Gene3D" id="3.30.360.10">
    <property type="entry name" value="Dihydrodipicolinate Reductase, domain 2"/>
    <property type="match status" value="1"/>
</dbReference>
<evidence type="ECO:0000256" key="7">
    <source>
        <dbReference type="PIRSR" id="PIRSR000149-3"/>
    </source>
</evidence>
<comment type="similarity">
    <text evidence="1 9">Belongs to the glyceraldehyde-3-phosphate dehydrogenase family.</text>
</comment>
<dbReference type="InterPro" id="IPR020830">
    <property type="entry name" value="GlycerAld_3-P_DH_AS"/>
</dbReference>
<evidence type="ECO:0000256" key="4">
    <source>
        <dbReference type="ARBA" id="ARBA00048853"/>
    </source>
</evidence>
<dbReference type="AlphaFoldDB" id="A0A5B8NPC5"/>